<dbReference type="Proteomes" id="UP000728032">
    <property type="component" value="Unassembled WGS sequence"/>
</dbReference>
<evidence type="ECO:0000313" key="1">
    <source>
        <dbReference type="EMBL" id="CAD7654174.1"/>
    </source>
</evidence>
<reference evidence="1" key="1">
    <citation type="submission" date="2020-11" db="EMBL/GenBank/DDBJ databases">
        <authorList>
            <person name="Tran Van P."/>
        </authorList>
    </citation>
    <scope>NUCLEOTIDE SEQUENCE</scope>
</reference>
<evidence type="ECO:0000313" key="2">
    <source>
        <dbReference type="Proteomes" id="UP000728032"/>
    </source>
</evidence>
<sequence>MLTKMQTLVKMPTDEHICVEVYFVYELYRNVKHVLKVGDRDMEGMVTTATIGLTLAVSGTGRAGLGATISTDTKANAFRARVRAPAVLADMSGTIADKTRATGATSLICPMITNRTLPSTSLSTNSHITRYLIDKS</sequence>
<dbReference type="EMBL" id="OC922448">
    <property type="protein sequence ID" value="CAD7654174.1"/>
    <property type="molecule type" value="Genomic_DNA"/>
</dbReference>
<accession>A0A7R9QQ52</accession>
<organism evidence="1">
    <name type="scientific">Oppiella nova</name>
    <dbReference type="NCBI Taxonomy" id="334625"/>
    <lineage>
        <taxon>Eukaryota</taxon>
        <taxon>Metazoa</taxon>
        <taxon>Ecdysozoa</taxon>
        <taxon>Arthropoda</taxon>
        <taxon>Chelicerata</taxon>
        <taxon>Arachnida</taxon>
        <taxon>Acari</taxon>
        <taxon>Acariformes</taxon>
        <taxon>Sarcoptiformes</taxon>
        <taxon>Oribatida</taxon>
        <taxon>Brachypylina</taxon>
        <taxon>Oppioidea</taxon>
        <taxon>Oppiidae</taxon>
        <taxon>Oppiella</taxon>
    </lineage>
</organism>
<keyword evidence="2" id="KW-1185">Reference proteome</keyword>
<dbReference type="AlphaFoldDB" id="A0A7R9QQ52"/>
<name>A0A7R9QQ52_9ACAR</name>
<dbReference type="EMBL" id="CAJPVJ010007623">
    <property type="protein sequence ID" value="CAG2171361.1"/>
    <property type="molecule type" value="Genomic_DNA"/>
</dbReference>
<proteinExistence type="predicted"/>
<protein>
    <submittedName>
        <fullName evidence="1">Uncharacterized protein</fullName>
    </submittedName>
</protein>
<gene>
    <name evidence="1" type="ORF">ONB1V03_LOCUS10824</name>
</gene>